<evidence type="ECO:0000256" key="1">
    <source>
        <dbReference type="PIRSR" id="PIRSR601310-1"/>
    </source>
</evidence>
<organism evidence="4 5">
    <name type="scientific">Candidatus Woesebacteria bacterium RIFCSPHIGHO2_12_FULL_41_24</name>
    <dbReference type="NCBI Taxonomy" id="1802510"/>
    <lineage>
        <taxon>Bacteria</taxon>
        <taxon>Candidatus Woeseibacteriota</taxon>
    </lineage>
</organism>
<dbReference type="Pfam" id="PF01230">
    <property type="entry name" value="HIT"/>
    <property type="match status" value="1"/>
</dbReference>
<accession>A0A1F8ASE1</accession>
<evidence type="ECO:0000259" key="3">
    <source>
        <dbReference type="PROSITE" id="PS51084"/>
    </source>
</evidence>
<feature type="domain" description="HIT" evidence="3">
    <location>
        <begin position="5"/>
        <end position="113"/>
    </location>
</feature>
<proteinExistence type="predicted"/>
<dbReference type="Gene3D" id="3.30.428.10">
    <property type="entry name" value="HIT-like"/>
    <property type="match status" value="1"/>
</dbReference>
<reference evidence="4 5" key="1">
    <citation type="journal article" date="2016" name="Nat. Commun.">
        <title>Thousands of microbial genomes shed light on interconnected biogeochemical processes in an aquifer system.</title>
        <authorList>
            <person name="Anantharaman K."/>
            <person name="Brown C.T."/>
            <person name="Hug L.A."/>
            <person name="Sharon I."/>
            <person name="Castelle C.J."/>
            <person name="Probst A.J."/>
            <person name="Thomas B.C."/>
            <person name="Singh A."/>
            <person name="Wilkins M.J."/>
            <person name="Karaoz U."/>
            <person name="Brodie E.L."/>
            <person name="Williams K.H."/>
            <person name="Hubbard S.S."/>
            <person name="Banfield J.F."/>
        </authorList>
    </citation>
    <scope>NUCLEOTIDE SEQUENCE [LARGE SCALE GENOMIC DNA]</scope>
</reference>
<sequence>MVQLGFATPLSKILPVKKVYEDAKVLAFYHPKPFWEIHIVIVPKMKISVLDTAREEDFAIMGHICRVASEIVRKLKLDSKGYRLVTNGGKYQKVKYLHFHLGAGKQIQIDEGSSRHSIPDH</sequence>
<dbReference type="PRINTS" id="PR00332">
    <property type="entry name" value="HISTRIAD"/>
</dbReference>
<dbReference type="InterPro" id="IPR036265">
    <property type="entry name" value="HIT-like_sf"/>
</dbReference>
<name>A0A1F8ASE1_9BACT</name>
<dbReference type="Proteomes" id="UP000178603">
    <property type="component" value="Unassembled WGS sequence"/>
</dbReference>
<evidence type="ECO:0000313" key="5">
    <source>
        <dbReference type="Proteomes" id="UP000178603"/>
    </source>
</evidence>
<feature type="active site" description="Tele-AMP-histidine intermediate" evidence="1">
    <location>
        <position position="98"/>
    </location>
</feature>
<dbReference type="PANTHER" id="PTHR23089">
    <property type="entry name" value="HISTIDINE TRIAD HIT PROTEIN"/>
    <property type="match status" value="1"/>
</dbReference>
<protein>
    <recommendedName>
        <fullName evidence="3">HIT domain-containing protein</fullName>
    </recommendedName>
</protein>
<comment type="caution">
    <text evidence="2">Lacks conserved residue(s) required for the propagation of feature annotation.</text>
</comment>
<dbReference type="AlphaFoldDB" id="A0A1F8ASE1"/>
<comment type="caution">
    <text evidence="4">The sequence shown here is derived from an EMBL/GenBank/DDBJ whole genome shotgun (WGS) entry which is preliminary data.</text>
</comment>
<dbReference type="PROSITE" id="PS51084">
    <property type="entry name" value="HIT_2"/>
    <property type="match status" value="1"/>
</dbReference>
<dbReference type="EMBL" id="MGGW01000011">
    <property type="protein sequence ID" value="OGM54676.1"/>
    <property type="molecule type" value="Genomic_DNA"/>
</dbReference>
<evidence type="ECO:0000256" key="2">
    <source>
        <dbReference type="PROSITE-ProRule" id="PRU00464"/>
    </source>
</evidence>
<dbReference type="InterPro" id="IPR001310">
    <property type="entry name" value="Histidine_triad_HIT"/>
</dbReference>
<dbReference type="SUPFAM" id="SSF54197">
    <property type="entry name" value="HIT-like"/>
    <property type="match status" value="1"/>
</dbReference>
<dbReference type="GO" id="GO:0003824">
    <property type="term" value="F:catalytic activity"/>
    <property type="evidence" value="ECO:0007669"/>
    <property type="project" value="InterPro"/>
</dbReference>
<dbReference type="InterPro" id="IPR011146">
    <property type="entry name" value="HIT-like"/>
</dbReference>
<evidence type="ECO:0000313" key="4">
    <source>
        <dbReference type="EMBL" id="OGM54676.1"/>
    </source>
</evidence>
<gene>
    <name evidence="4" type="ORF">A3E44_02500</name>
</gene>